<evidence type="ECO:0000313" key="1">
    <source>
        <dbReference type="EMBL" id="MOY35709.1"/>
    </source>
</evidence>
<sequence>MAVVSSLLPSFSFAPSTLSSSSFTFLLSGSFVATPTGQTLPIYSSAFPHVLALSRAEWKAAGHLGDTSQGMRFNDSVGISQRAFCHYENHMHHSDLALETPLVGQRTG</sequence>
<reference evidence="1" key="1">
    <citation type="submission" date="2019-04" db="EMBL/GenBank/DDBJ databases">
        <title>An insight into the mialome of Ixodes scapularis.</title>
        <authorList>
            <person name="Ribeiro J.M."/>
            <person name="Mather T.N."/>
            <person name="Karim S."/>
        </authorList>
    </citation>
    <scope>NUCLEOTIDE SEQUENCE</scope>
</reference>
<accession>A0A4D5RFP2</accession>
<name>A0A4D5RFP2_IXOSC</name>
<protein>
    <submittedName>
        <fullName evidence="1">Putative secreted protein</fullName>
    </submittedName>
</protein>
<dbReference type="EMBL" id="GHJT01001738">
    <property type="protein sequence ID" value="MOY35709.1"/>
    <property type="molecule type" value="Transcribed_RNA"/>
</dbReference>
<dbReference type="AlphaFoldDB" id="A0A4D5RFP2"/>
<organism evidence="1">
    <name type="scientific">Ixodes scapularis</name>
    <name type="common">Black-legged tick</name>
    <name type="synonym">Deer tick</name>
    <dbReference type="NCBI Taxonomy" id="6945"/>
    <lineage>
        <taxon>Eukaryota</taxon>
        <taxon>Metazoa</taxon>
        <taxon>Ecdysozoa</taxon>
        <taxon>Arthropoda</taxon>
        <taxon>Chelicerata</taxon>
        <taxon>Arachnida</taxon>
        <taxon>Acari</taxon>
        <taxon>Parasitiformes</taxon>
        <taxon>Ixodida</taxon>
        <taxon>Ixodoidea</taxon>
        <taxon>Ixodidae</taxon>
        <taxon>Ixodinae</taxon>
        <taxon>Ixodes</taxon>
    </lineage>
</organism>
<proteinExistence type="predicted"/>